<dbReference type="PANTHER" id="PTHR33406">
    <property type="entry name" value="MEMBRANE PROTEIN MJ1562-RELATED"/>
    <property type="match status" value="1"/>
</dbReference>
<reference evidence="8" key="1">
    <citation type="submission" date="2020-02" db="EMBL/GenBank/DDBJ databases">
        <title>Flavobacterium sp. genome.</title>
        <authorList>
            <person name="Jung H.S."/>
            <person name="Baek J.H."/>
            <person name="Jeon C.O."/>
        </authorList>
    </citation>
    <scope>NUCLEOTIDE SEQUENCE</scope>
    <source>
        <strain evidence="8">SE-s28</strain>
    </source>
</reference>
<comment type="caution">
    <text evidence="8">The sequence shown here is derived from an EMBL/GenBank/DDBJ whole genome shotgun (WGS) entry which is preliminary data.</text>
</comment>
<proteinExistence type="predicted"/>
<keyword evidence="2" id="KW-1003">Cell membrane</keyword>
<dbReference type="InterPro" id="IPR050545">
    <property type="entry name" value="Mycobact_MmpL"/>
</dbReference>
<evidence type="ECO:0000256" key="2">
    <source>
        <dbReference type="ARBA" id="ARBA00022475"/>
    </source>
</evidence>
<dbReference type="GO" id="GO:0005886">
    <property type="term" value="C:plasma membrane"/>
    <property type="evidence" value="ECO:0007669"/>
    <property type="project" value="UniProtKB-SubCell"/>
</dbReference>
<keyword evidence="3 6" id="KW-0812">Transmembrane</keyword>
<dbReference type="SMART" id="SM00563">
    <property type="entry name" value="PlsC"/>
    <property type="match status" value="1"/>
</dbReference>
<dbReference type="RefSeq" id="WP_169526709.1">
    <property type="nucleotide sequence ID" value="NZ_JAAMPU010000102.1"/>
</dbReference>
<evidence type="ECO:0000256" key="5">
    <source>
        <dbReference type="ARBA" id="ARBA00023136"/>
    </source>
</evidence>
<dbReference type="Pfam" id="PF03176">
    <property type="entry name" value="MMPL"/>
    <property type="match status" value="1"/>
</dbReference>
<evidence type="ECO:0000256" key="4">
    <source>
        <dbReference type="ARBA" id="ARBA00022989"/>
    </source>
</evidence>
<dbReference type="Proteomes" id="UP000712080">
    <property type="component" value="Unassembled WGS sequence"/>
</dbReference>
<keyword evidence="4 6" id="KW-1133">Transmembrane helix</keyword>
<feature type="transmembrane region" description="Helical" evidence="6">
    <location>
        <begin position="294"/>
        <end position="314"/>
    </location>
</feature>
<protein>
    <submittedName>
        <fullName evidence="8">MMPL family transporter</fullName>
    </submittedName>
</protein>
<feature type="transmembrane region" description="Helical" evidence="6">
    <location>
        <begin position="268"/>
        <end position="287"/>
    </location>
</feature>
<evidence type="ECO:0000256" key="3">
    <source>
        <dbReference type="ARBA" id="ARBA00022692"/>
    </source>
</evidence>
<dbReference type="EMBL" id="JAAMPU010000102">
    <property type="protein sequence ID" value="NMH27708.1"/>
    <property type="molecule type" value="Genomic_DNA"/>
</dbReference>
<feature type="transmembrane region" description="Helical" evidence="6">
    <location>
        <begin position="361"/>
        <end position="380"/>
    </location>
</feature>
<feature type="transmembrane region" description="Helical" evidence="6">
    <location>
        <begin position="781"/>
        <end position="806"/>
    </location>
</feature>
<organism evidence="8 9">
    <name type="scientific">Flavobacterium silvaticum</name>
    <dbReference type="NCBI Taxonomy" id="1852020"/>
    <lineage>
        <taxon>Bacteria</taxon>
        <taxon>Pseudomonadati</taxon>
        <taxon>Bacteroidota</taxon>
        <taxon>Flavobacteriia</taxon>
        <taxon>Flavobacteriales</taxon>
        <taxon>Flavobacteriaceae</taxon>
        <taxon>Flavobacterium</taxon>
    </lineage>
</organism>
<dbReference type="CDD" id="cd07989">
    <property type="entry name" value="LPLAT_AGPAT-like"/>
    <property type="match status" value="1"/>
</dbReference>
<name>A0A972FL27_9FLAO</name>
<feature type="transmembrane region" description="Helical" evidence="6">
    <location>
        <begin position="320"/>
        <end position="341"/>
    </location>
</feature>
<feature type="transmembrane region" description="Helical" evidence="6">
    <location>
        <begin position="827"/>
        <end position="845"/>
    </location>
</feature>
<dbReference type="Pfam" id="PF01553">
    <property type="entry name" value="Acyltransferase"/>
    <property type="match status" value="1"/>
</dbReference>
<dbReference type="InterPro" id="IPR004869">
    <property type="entry name" value="MMPL_dom"/>
</dbReference>
<evidence type="ECO:0000313" key="8">
    <source>
        <dbReference type="EMBL" id="NMH27708.1"/>
    </source>
</evidence>
<feature type="transmembrane region" description="Helical" evidence="6">
    <location>
        <begin position="661"/>
        <end position="677"/>
    </location>
</feature>
<accession>A0A972FL27</accession>
<feature type="domain" description="Phospholipid/glycerol acyltransferase" evidence="7">
    <location>
        <begin position="893"/>
        <end position="1002"/>
    </location>
</feature>
<evidence type="ECO:0000259" key="7">
    <source>
        <dbReference type="SMART" id="SM00563"/>
    </source>
</evidence>
<sequence>MHRFFYSIHQLISRNKTLAAIASVLVLAVFTFFASKLKFEEDITKLIPVNGKKDVTAKVLKQMNFADKITVIIQSEQQNPANLQQAAQQFLEETDKTCKPYIGQIQGKIADENIQQTIDFIYDNLPLFLNDADYAQIAKKINTDSLSQTVTANYKSILSPSGMITADFIRRDPLGMTFIGLKKLQQLQLGSDFTLDNGFIMTKDKKTLLLFLTPKQSSTETEQNTLLAQKLYAIRDKINTQFKGKAELSYFGPALIAVANADIIKHDVWLTTILAMTALMVILILFYRKIFIPLIIFLPTVFGALFALAVLYFFKETISAISLGIGAILIGITIDYSLHILTHHKHNSDIATLYKDVTKPLFMSSSTTALAFLCLLLVQSEALQDLGIFAAAIVMGSAFFSLIIVPQLYKPKADNFAHKKNFIDKMAAFSFERNKWLIGGCVLLIIVCCFTSGKVKFDNNLSKLNYIPPDIKKAEKILEKSSSLTSKTIYVAAYGDSEEASLLENRDLFERLSEQQKQGKIIGFSSLGGIVLSAADQKQKIEQWNKFWTPQRKQLIQQTLVSEGAKMGFKPNTYAPFFEAIDAERQPIGIKDYESLEALQIKEFIAAKNNFHTVSTLVKVTDAQREAFINSVSSHRKVIAIDRQQMNETFLARLRDDFNTLVNYSFIAVLLILFVFFRRAALVLIAAIPIVLTGLVTAGIMGMFDIGLNIFSTIVCTLVFGHGVDFSIFMTSALQKEYTDGKDEMPVYRTSIILAALTTILGVGALIFARHPSLKSISSVSLIGVFAAIVMSFILYPVIFRAFFFLRLHKGQAPLRLRRTLHSLFSFGYYILGGFVLSVFSVIGMKLLPISKQKKLRWFHAAMSVFMGSVLKTNGFVKKRIRNLHHETFEKPAIIIANHSSFLDILAMGSLNPKIVFLVSDWVYNSPIIGRGVRLAGFYPVSNGIDNGVEHLREKVEQGFSLMIFPEGTRSVDNSIKRFHKGAFYLAEQFKLDIVPIIIHGYSEVAPKGDFILYTFPTTVEILPRITPENQKFGSDFAQRTKKINTYMREKYRDARQEFEGPDYFKKRIVESFDYKEQEIEKAVRADLKSNSGVYFKLGKQIGPNAKILHIANDYGQLNISLAFGEPLRNIDCFIADEEKRNIAKTNYVNKIRPIHYLDRLDQATQNRYDILLISAKDFDINATPSAIQTIIVLDNVIFAEKLERLGFDKTMEEDKITILKR</sequence>
<evidence type="ECO:0000256" key="6">
    <source>
        <dbReference type="SAM" id="Phobius"/>
    </source>
</evidence>
<dbReference type="GO" id="GO:0016746">
    <property type="term" value="F:acyltransferase activity"/>
    <property type="evidence" value="ECO:0007669"/>
    <property type="project" value="InterPro"/>
</dbReference>
<dbReference type="PANTHER" id="PTHR33406:SF13">
    <property type="entry name" value="MEMBRANE PROTEIN YDFJ"/>
    <property type="match status" value="1"/>
</dbReference>
<dbReference type="SUPFAM" id="SSF69593">
    <property type="entry name" value="Glycerol-3-phosphate (1)-acyltransferase"/>
    <property type="match status" value="1"/>
</dbReference>
<keyword evidence="9" id="KW-1185">Reference proteome</keyword>
<evidence type="ECO:0000313" key="9">
    <source>
        <dbReference type="Proteomes" id="UP000712080"/>
    </source>
</evidence>
<dbReference type="SUPFAM" id="SSF82866">
    <property type="entry name" value="Multidrug efflux transporter AcrB transmembrane domain"/>
    <property type="match status" value="2"/>
</dbReference>
<feature type="transmembrane region" description="Helical" evidence="6">
    <location>
        <begin position="682"/>
        <end position="704"/>
    </location>
</feature>
<dbReference type="Gene3D" id="1.20.1640.10">
    <property type="entry name" value="Multidrug efflux transporter AcrB transmembrane domain"/>
    <property type="match status" value="2"/>
</dbReference>
<dbReference type="AlphaFoldDB" id="A0A972FL27"/>
<feature type="transmembrane region" description="Helical" evidence="6">
    <location>
        <begin position="386"/>
        <end position="409"/>
    </location>
</feature>
<evidence type="ECO:0000256" key="1">
    <source>
        <dbReference type="ARBA" id="ARBA00004651"/>
    </source>
</evidence>
<feature type="transmembrane region" description="Helical" evidence="6">
    <location>
        <begin position="710"/>
        <end position="734"/>
    </location>
</feature>
<gene>
    <name evidence="8" type="ORF">G6047_06665</name>
</gene>
<keyword evidence="5 6" id="KW-0472">Membrane</keyword>
<feature type="transmembrane region" description="Helical" evidence="6">
    <location>
        <begin position="436"/>
        <end position="453"/>
    </location>
</feature>
<feature type="transmembrane region" description="Helical" evidence="6">
    <location>
        <begin position="746"/>
        <end position="769"/>
    </location>
</feature>
<comment type="subcellular location">
    <subcellularLocation>
        <location evidence="1">Cell membrane</location>
        <topology evidence="1">Multi-pass membrane protein</topology>
    </subcellularLocation>
</comment>
<dbReference type="InterPro" id="IPR002123">
    <property type="entry name" value="Plipid/glycerol_acylTrfase"/>
</dbReference>